<accession>A0ABN5HUE3</accession>
<dbReference type="PANTHER" id="PTHR37828:SF1">
    <property type="entry name" value="YCII-RELATED DOMAIN-CONTAINING PROTEIN"/>
    <property type="match status" value="1"/>
</dbReference>
<dbReference type="EMBL" id="CP026652">
    <property type="protein sequence ID" value="AVH54765.1"/>
    <property type="molecule type" value="Genomic_DNA"/>
</dbReference>
<dbReference type="PANTHER" id="PTHR37828">
    <property type="entry name" value="GSR2449 PROTEIN"/>
    <property type="match status" value="1"/>
</dbReference>
<evidence type="ECO:0000313" key="3">
    <source>
        <dbReference type="EMBL" id="AVH54765.1"/>
    </source>
</evidence>
<dbReference type="InterPro" id="IPR011008">
    <property type="entry name" value="Dimeric_a/b-barrel"/>
</dbReference>
<dbReference type="RefSeq" id="WP_099506089.1">
    <property type="nucleotide sequence ID" value="NZ_CP026652.1"/>
</dbReference>
<dbReference type="InterPro" id="IPR005545">
    <property type="entry name" value="YCII"/>
</dbReference>
<feature type="domain" description="YCII-related" evidence="2">
    <location>
        <begin position="17"/>
        <end position="83"/>
    </location>
</feature>
<keyword evidence="4" id="KW-1185">Reference proteome</keyword>
<dbReference type="Pfam" id="PF03795">
    <property type="entry name" value="YCII"/>
    <property type="match status" value="1"/>
</dbReference>
<evidence type="ECO:0000259" key="2">
    <source>
        <dbReference type="Pfam" id="PF03795"/>
    </source>
</evidence>
<reference evidence="3 4" key="1">
    <citation type="submission" date="2018-02" db="EMBL/GenBank/DDBJ databases">
        <title>Complete genome sequence of Streptomyces dengpaensis, the producer of angucyclines.</title>
        <authorList>
            <person name="Yumei L."/>
        </authorList>
    </citation>
    <scope>NUCLEOTIDE SEQUENCE [LARGE SCALE GENOMIC DNA]</scope>
    <source>
        <strain evidence="3 4">XZHG99</strain>
    </source>
</reference>
<dbReference type="Proteomes" id="UP000238413">
    <property type="component" value="Chromosome"/>
</dbReference>
<organism evidence="3 4">
    <name type="scientific">Streptomyces dengpaensis</name>
    <dbReference type="NCBI Taxonomy" id="2049881"/>
    <lineage>
        <taxon>Bacteria</taxon>
        <taxon>Bacillati</taxon>
        <taxon>Actinomycetota</taxon>
        <taxon>Actinomycetes</taxon>
        <taxon>Kitasatosporales</taxon>
        <taxon>Streptomycetaceae</taxon>
        <taxon>Streptomyces</taxon>
    </lineage>
</organism>
<proteinExistence type="inferred from homology"/>
<protein>
    <recommendedName>
        <fullName evidence="2">YCII-related domain-containing protein</fullName>
    </recommendedName>
</protein>
<dbReference type="Gene3D" id="3.30.70.1060">
    <property type="entry name" value="Dimeric alpha+beta barrel"/>
    <property type="match status" value="1"/>
</dbReference>
<evidence type="ECO:0000256" key="1">
    <source>
        <dbReference type="ARBA" id="ARBA00007689"/>
    </source>
</evidence>
<comment type="similarity">
    <text evidence="1">Belongs to the YciI family.</text>
</comment>
<sequence>MKHFVVTLGFPAGLPGQEVSGAQQAFLAKLYDEGTLVVSGPFNDGAGGMAILSCDSLEQATALYQESPIVRSGHATADVREWTVVWGSLQG</sequence>
<name>A0ABN5HUE3_9ACTN</name>
<gene>
    <name evidence="3" type="ORF">C4B68_01875</name>
</gene>
<evidence type="ECO:0000313" key="4">
    <source>
        <dbReference type="Proteomes" id="UP000238413"/>
    </source>
</evidence>
<dbReference type="SUPFAM" id="SSF54909">
    <property type="entry name" value="Dimeric alpha+beta barrel"/>
    <property type="match status" value="1"/>
</dbReference>